<dbReference type="InterPro" id="IPR016187">
    <property type="entry name" value="CTDL_fold"/>
</dbReference>
<dbReference type="InterPro" id="IPR042095">
    <property type="entry name" value="SUMF_sf"/>
</dbReference>
<dbReference type="InterPro" id="IPR005532">
    <property type="entry name" value="SUMF_dom"/>
</dbReference>
<dbReference type="PANTHER" id="PTHR23150">
    <property type="entry name" value="SULFATASE MODIFYING FACTOR 1, 2"/>
    <property type="match status" value="1"/>
</dbReference>
<accession>A0ABW0SK23</accession>
<protein>
    <submittedName>
        <fullName evidence="2">SUMF1/EgtB/PvdO family nonheme iron enzyme</fullName>
    </submittedName>
</protein>
<gene>
    <name evidence="2" type="ORF">ACFPN1_04445</name>
</gene>
<comment type="caution">
    <text evidence="2">The sequence shown here is derived from an EMBL/GenBank/DDBJ whole genome shotgun (WGS) entry which is preliminary data.</text>
</comment>
<dbReference type="Pfam" id="PF03781">
    <property type="entry name" value="FGE-sulfatase"/>
    <property type="match status" value="1"/>
</dbReference>
<reference evidence="3" key="1">
    <citation type="journal article" date="2019" name="Int. J. Syst. Evol. Microbiol.">
        <title>The Global Catalogue of Microorganisms (GCM) 10K type strain sequencing project: providing services to taxonomists for standard genome sequencing and annotation.</title>
        <authorList>
            <consortium name="The Broad Institute Genomics Platform"/>
            <consortium name="The Broad Institute Genome Sequencing Center for Infectious Disease"/>
            <person name="Wu L."/>
            <person name="Ma J."/>
        </authorList>
    </citation>
    <scope>NUCLEOTIDE SEQUENCE [LARGE SCALE GENOMIC DNA]</scope>
    <source>
        <strain evidence="3">KACC 11407</strain>
    </source>
</reference>
<evidence type="ECO:0000259" key="1">
    <source>
        <dbReference type="Pfam" id="PF03781"/>
    </source>
</evidence>
<dbReference type="InterPro" id="IPR011990">
    <property type="entry name" value="TPR-like_helical_dom_sf"/>
</dbReference>
<dbReference type="SUPFAM" id="SSF48452">
    <property type="entry name" value="TPR-like"/>
    <property type="match status" value="1"/>
</dbReference>
<dbReference type="PANTHER" id="PTHR23150:SF35">
    <property type="entry name" value="BLL6746 PROTEIN"/>
    <property type="match status" value="1"/>
</dbReference>
<dbReference type="RefSeq" id="WP_386753331.1">
    <property type="nucleotide sequence ID" value="NZ_JBHSNM010000001.1"/>
</dbReference>
<dbReference type="SUPFAM" id="SSF56436">
    <property type="entry name" value="C-type lectin-like"/>
    <property type="match status" value="1"/>
</dbReference>
<organism evidence="2 3">
    <name type="scientific">Lysobacter yangpyeongensis</name>
    <dbReference type="NCBI Taxonomy" id="346182"/>
    <lineage>
        <taxon>Bacteria</taxon>
        <taxon>Pseudomonadati</taxon>
        <taxon>Pseudomonadota</taxon>
        <taxon>Gammaproteobacteria</taxon>
        <taxon>Lysobacterales</taxon>
        <taxon>Lysobacteraceae</taxon>
        <taxon>Lysobacter</taxon>
    </lineage>
</organism>
<keyword evidence="3" id="KW-1185">Reference proteome</keyword>
<proteinExistence type="predicted"/>
<dbReference type="EMBL" id="JBHSNM010000001">
    <property type="protein sequence ID" value="MFC5569319.1"/>
    <property type="molecule type" value="Genomic_DNA"/>
</dbReference>
<dbReference type="Gene3D" id="1.25.40.10">
    <property type="entry name" value="Tetratricopeptide repeat domain"/>
    <property type="match status" value="1"/>
</dbReference>
<dbReference type="InterPro" id="IPR051043">
    <property type="entry name" value="Sulfatase_Mod_Factor_Kinase"/>
</dbReference>
<sequence length="614" mass="66467">MARGASACLLLSALLVACEGKQADRGQAQARTPIVTIGADQAVSPVPAWRPPAIEVTDANATALRKRAEAALRAGELYEGADPAATAIPLYLALRRHAPDDARIGRGVDDAVRALLEQGRAALDGIDDEPQELHRAHEIAAVARVAAPSDARVEAFLDKLDRADEAAQANRLGEAALNADRVGEKGEAGGAIAYFHEALERRPGDARARQGLAAAESALIRRAEAAATADDYDGAANWLAEAARVRPGFPTVMDARERIAMQRAMRVNGLRDAGIAELATPTPSGLRRARERLAQLLRIAAPGDPTVLELRTRIETAAHYGLFRPGQAFTDALAGGGRGPQLVVVPHGAFRMGGPDTDPDAGDEERPLRTIRFDRGIAISRTEITVAEFRRFVNATHYRARSTRRGYSTIYDERSGNFVRAGNVDWQSDYVGRPAADNMPVLHVSARDAARYAEWLSAQTGQRYRLPSEAEFEYVLRAGNAARYPWGDGAPPLRAGNFTGAIDKSPSGRRWTNAFRGYGDGAWGPAPVGSYLANRWGVHDMAGNVSEWVDDCWHGNFRRAPRDGRPWVNPGCRNQVIRGGSWASSPAHTRSSWRQGTDVNNTNARVGFRVVREI</sequence>
<feature type="domain" description="Sulfatase-modifying factor enzyme-like" evidence="1">
    <location>
        <begin position="339"/>
        <end position="612"/>
    </location>
</feature>
<evidence type="ECO:0000313" key="2">
    <source>
        <dbReference type="EMBL" id="MFC5569319.1"/>
    </source>
</evidence>
<name>A0ABW0SK23_9GAMM</name>
<evidence type="ECO:0000313" key="3">
    <source>
        <dbReference type="Proteomes" id="UP001596036"/>
    </source>
</evidence>
<dbReference type="PROSITE" id="PS51257">
    <property type="entry name" value="PROKAR_LIPOPROTEIN"/>
    <property type="match status" value="1"/>
</dbReference>
<dbReference type="Gene3D" id="3.90.1580.10">
    <property type="entry name" value="paralog of FGE (formylglycine-generating enzyme)"/>
    <property type="match status" value="1"/>
</dbReference>
<dbReference type="Proteomes" id="UP001596036">
    <property type="component" value="Unassembled WGS sequence"/>
</dbReference>